<keyword evidence="5 7" id="KW-1133">Transmembrane helix</keyword>
<proteinExistence type="inferred from homology"/>
<evidence type="ECO:0000256" key="1">
    <source>
        <dbReference type="ARBA" id="ARBA00004651"/>
    </source>
</evidence>
<dbReference type="Gene3D" id="1.10.3720.10">
    <property type="entry name" value="MetI-like"/>
    <property type="match status" value="1"/>
</dbReference>
<dbReference type="PANTHER" id="PTHR30193">
    <property type="entry name" value="ABC TRANSPORTER PERMEASE PROTEIN"/>
    <property type="match status" value="1"/>
</dbReference>
<dbReference type="PANTHER" id="PTHR30193:SF37">
    <property type="entry name" value="INNER MEMBRANE ABC TRANSPORTER PERMEASE PROTEIN YCJO"/>
    <property type="match status" value="1"/>
</dbReference>
<keyword evidence="4 7" id="KW-0812">Transmembrane</keyword>
<comment type="similarity">
    <text evidence="7">Belongs to the binding-protein-dependent transport system permease family.</text>
</comment>
<dbReference type="InterPro" id="IPR035906">
    <property type="entry name" value="MetI-like_sf"/>
</dbReference>
<feature type="domain" description="ABC transmembrane type-1" evidence="9">
    <location>
        <begin position="117"/>
        <end position="330"/>
    </location>
</feature>
<keyword evidence="6 7" id="KW-0472">Membrane</keyword>
<evidence type="ECO:0000256" key="5">
    <source>
        <dbReference type="ARBA" id="ARBA00022989"/>
    </source>
</evidence>
<evidence type="ECO:0000256" key="3">
    <source>
        <dbReference type="ARBA" id="ARBA00022475"/>
    </source>
</evidence>
<dbReference type="OrthoDB" id="9805974at2"/>
<dbReference type="AlphaFoldDB" id="A0A3N2BFP3"/>
<protein>
    <submittedName>
        <fullName evidence="10">Carbohydrate ABC transporter membrane protein 1 (CUT1 family)</fullName>
    </submittedName>
</protein>
<organism evidence="10 11">
    <name type="scientific">Bogoriella caseilytica</name>
    <dbReference type="NCBI Taxonomy" id="56055"/>
    <lineage>
        <taxon>Bacteria</taxon>
        <taxon>Bacillati</taxon>
        <taxon>Actinomycetota</taxon>
        <taxon>Actinomycetes</taxon>
        <taxon>Micrococcales</taxon>
        <taxon>Bogoriellaceae</taxon>
        <taxon>Bogoriella</taxon>
    </lineage>
</organism>
<name>A0A3N2BFP3_9MICO</name>
<dbReference type="Pfam" id="PF00528">
    <property type="entry name" value="BPD_transp_1"/>
    <property type="match status" value="1"/>
</dbReference>
<evidence type="ECO:0000256" key="8">
    <source>
        <dbReference type="SAM" id="MobiDB-lite"/>
    </source>
</evidence>
<dbReference type="SUPFAM" id="SSF161098">
    <property type="entry name" value="MetI-like"/>
    <property type="match status" value="1"/>
</dbReference>
<evidence type="ECO:0000256" key="2">
    <source>
        <dbReference type="ARBA" id="ARBA00022448"/>
    </source>
</evidence>
<feature type="transmembrane region" description="Helical" evidence="7">
    <location>
        <begin position="117"/>
        <end position="142"/>
    </location>
</feature>
<dbReference type="GO" id="GO:0055085">
    <property type="term" value="P:transmembrane transport"/>
    <property type="evidence" value="ECO:0007669"/>
    <property type="project" value="InterPro"/>
</dbReference>
<dbReference type="InterPro" id="IPR051393">
    <property type="entry name" value="ABC_transporter_permease"/>
</dbReference>
<feature type="transmembrane region" description="Helical" evidence="7">
    <location>
        <begin position="203"/>
        <end position="226"/>
    </location>
</feature>
<dbReference type="PROSITE" id="PS50928">
    <property type="entry name" value="ABC_TM1"/>
    <property type="match status" value="1"/>
</dbReference>
<feature type="region of interest" description="Disordered" evidence="8">
    <location>
        <begin position="1"/>
        <end position="34"/>
    </location>
</feature>
<comment type="caution">
    <text evidence="10">The sequence shown here is derived from an EMBL/GenBank/DDBJ whole genome shotgun (WGS) entry which is preliminary data.</text>
</comment>
<sequence length="358" mass="39860">MSDLHTLSRRRTEVRRRDGDPAPQRRRRDGSRPNSWRTRAEIAFFVTPALVLFAMFVVVPVIQAARYSVYSWNGLGPPTDFVGLDNYRRALTTPTFTGAFSGNIADPSLSDFFSGAIMHNLVIVVLSIVIQLPLGLAIALLLNRKIWGRTLLRVVIFMPYVLAEVVAGVIWAMLLQPRGPFTAMFEAVGLGDYAQLWLADPDIALFTVMGVITWKYLGLAIILFLAGLQGVPEDLYEAAQLDGANWWQVQWRITVPLLGPTIRTWGFLSIIGSLQLFDMVYILTGGGPLDSTITMAIYMIDNGANRSLYGYASAVAVILFVISFTIAVLYQTLVLKRDNADDTVVRTRKQRRAEEAAR</sequence>
<dbReference type="InterPro" id="IPR000515">
    <property type="entry name" value="MetI-like"/>
</dbReference>
<accession>A0A3N2BFP3</accession>
<feature type="transmembrane region" description="Helical" evidence="7">
    <location>
        <begin position="265"/>
        <end position="284"/>
    </location>
</feature>
<feature type="transmembrane region" description="Helical" evidence="7">
    <location>
        <begin position="154"/>
        <end position="174"/>
    </location>
</feature>
<evidence type="ECO:0000256" key="4">
    <source>
        <dbReference type="ARBA" id="ARBA00022692"/>
    </source>
</evidence>
<keyword evidence="11" id="KW-1185">Reference proteome</keyword>
<evidence type="ECO:0000313" key="10">
    <source>
        <dbReference type="EMBL" id="ROR74038.1"/>
    </source>
</evidence>
<dbReference type="RefSeq" id="WP_123304379.1">
    <property type="nucleotide sequence ID" value="NZ_RKHK01000001.1"/>
</dbReference>
<dbReference type="GO" id="GO:0005886">
    <property type="term" value="C:plasma membrane"/>
    <property type="evidence" value="ECO:0007669"/>
    <property type="project" value="UniProtKB-SubCell"/>
</dbReference>
<feature type="transmembrane region" description="Helical" evidence="7">
    <location>
        <begin position="42"/>
        <end position="62"/>
    </location>
</feature>
<evidence type="ECO:0000256" key="6">
    <source>
        <dbReference type="ARBA" id="ARBA00023136"/>
    </source>
</evidence>
<evidence type="ECO:0000313" key="11">
    <source>
        <dbReference type="Proteomes" id="UP000280668"/>
    </source>
</evidence>
<dbReference type="CDD" id="cd06261">
    <property type="entry name" value="TM_PBP2"/>
    <property type="match status" value="1"/>
</dbReference>
<feature type="transmembrane region" description="Helical" evidence="7">
    <location>
        <begin position="308"/>
        <end position="330"/>
    </location>
</feature>
<evidence type="ECO:0000259" key="9">
    <source>
        <dbReference type="PROSITE" id="PS50928"/>
    </source>
</evidence>
<dbReference type="Proteomes" id="UP000280668">
    <property type="component" value="Unassembled WGS sequence"/>
</dbReference>
<dbReference type="EMBL" id="RKHK01000001">
    <property type="protein sequence ID" value="ROR74038.1"/>
    <property type="molecule type" value="Genomic_DNA"/>
</dbReference>
<comment type="subcellular location">
    <subcellularLocation>
        <location evidence="1 7">Cell membrane</location>
        <topology evidence="1 7">Multi-pass membrane protein</topology>
    </subcellularLocation>
</comment>
<reference evidence="10 11" key="1">
    <citation type="submission" date="2018-11" db="EMBL/GenBank/DDBJ databases">
        <title>Sequencing the genomes of 1000 actinobacteria strains.</title>
        <authorList>
            <person name="Klenk H.-P."/>
        </authorList>
    </citation>
    <scope>NUCLEOTIDE SEQUENCE [LARGE SCALE GENOMIC DNA]</scope>
    <source>
        <strain evidence="10 11">DSM 11294</strain>
    </source>
</reference>
<keyword evidence="2 7" id="KW-0813">Transport</keyword>
<evidence type="ECO:0000256" key="7">
    <source>
        <dbReference type="RuleBase" id="RU363032"/>
    </source>
</evidence>
<gene>
    <name evidence="10" type="ORF">EDD31_2435</name>
</gene>
<keyword evidence="3" id="KW-1003">Cell membrane</keyword>